<dbReference type="InterPro" id="IPR019999">
    <property type="entry name" value="Anth_synth_I-like"/>
</dbReference>
<dbReference type="GO" id="GO:0016829">
    <property type="term" value="F:lyase activity"/>
    <property type="evidence" value="ECO:0007669"/>
    <property type="project" value="UniProtKB-KW"/>
</dbReference>
<dbReference type="InterPro" id="IPR015890">
    <property type="entry name" value="Chorismate_C"/>
</dbReference>
<keyword evidence="2" id="KW-0456">Lyase</keyword>
<dbReference type="InterPro" id="IPR043131">
    <property type="entry name" value="BCAT-like_N"/>
</dbReference>
<dbReference type="Pfam" id="PF01063">
    <property type="entry name" value="Aminotran_4"/>
    <property type="match status" value="1"/>
</dbReference>
<evidence type="ECO:0000259" key="1">
    <source>
        <dbReference type="Pfam" id="PF00425"/>
    </source>
</evidence>
<protein>
    <submittedName>
        <fullName evidence="2">Para-aminobenzoate synthetase / 4-amino-4-deoxychorismate lyase</fullName>
    </submittedName>
</protein>
<dbReference type="AlphaFoldDB" id="A0A1M5XXV9"/>
<name>A0A1M5XXV9_9BACT</name>
<dbReference type="InterPro" id="IPR043132">
    <property type="entry name" value="BCAT-like_C"/>
</dbReference>
<evidence type="ECO:0000313" key="2">
    <source>
        <dbReference type="EMBL" id="SHI04388.1"/>
    </source>
</evidence>
<dbReference type="SUPFAM" id="SSF56752">
    <property type="entry name" value="D-aminoacid aminotransferase-like PLP-dependent enzymes"/>
    <property type="match status" value="1"/>
</dbReference>
<keyword evidence="3" id="KW-1185">Reference proteome</keyword>
<dbReference type="EMBL" id="FQXS01000024">
    <property type="protein sequence ID" value="SHI04388.1"/>
    <property type="molecule type" value="Genomic_DNA"/>
</dbReference>
<dbReference type="GO" id="GO:0046820">
    <property type="term" value="F:4-amino-4-deoxychorismate synthase activity"/>
    <property type="evidence" value="ECO:0007669"/>
    <property type="project" value="TreeGrafter"/>
</dbReference>
<reference evidence="2 3" key="1">
    <citation type="submission" date="2016-11" db="EMBL/GenBank/DDBJ databases">
        <authorList>
            <person name="Jaros S."/>
            <person name="Januszkiewicz K."/>
            <person name="Wedrychowicz H."/>
        </authorList>
    </citation>
    <scope>NUCLEOTIDE SEQUENCE [LARGE SCALE GENOMIC DNA]</scope>
    <source>
        <strain evidence="2 3">DSM 9705</strain>
    </source>
</reference>
<gene>
    <name evidence="2" type="ORF">SAMN02745124_03430</name>
</gene>
<sequence length="641" mass="72042">MNGSPLSDKQIAGLLAYLSGHEHYLLLDTSKPDRLNNQSLLFVDPVDFLVCRANENRAPFLRRMESVLGRGFFLAGWFAYEFFHERRGTVTESSPEILAEFGVYRRPLIYDHYRHAGSFPVLTDLPSLEQDDYRLRDLAPNMEQAAYCRAVDAILDYIAAGDTYQVNYTCKMRFRFSGSVAGLYLDLRRSQPVPYGCFLKHGSRHLLSFSPELFFRTEPGTITTRPMKGTCVRGRTLAEDRSQAEFLQRDEKNRSENVMIVDLLRNDLARLVESLGGGRVRVSSLFDVERYQTVMQMTSTVVAEYARTNGVPPAELIRALFPCGSVTGAPKIRTMEIIDELETEPRGVYTGAIGYFAPEGRAVFNVPIRTVVLDGEQGEMGIGSGIVADSTSAEEWRECLLKARFLTHPLPTFELLETMLYQPHEGYFLLAGHLDRLARSAEYFSFRCDRQRILRTLHDLAEDEAWDECRRVRVTLSRHGDLQISTTACVAPQFLYWPDEKAAGITAEVAIGLAGQAVDSSSPWLFHKTTHRPAYQQGLLQAEADGLFDVLWHNERQEITEGCISNLFVLLDGSYVTPPLQCGLLAGAMRGWLLATAGPLPVRERIIYRDDLLRAERLYLCNAVRGVLPARLIGDGGGQLA</sequence>
<dbReference type="SUPFAM" id="SSF56322">
    <property type="entry name" value="ADC synthase"/>
    <property type="match status" value="1"/>
</dbReference>
<dbReference type="InterPro" id="IPR036038">
    <property type="entry name" value="Aminotransferase-like"/>
</dbReference>
<dbReference type="GO" id="GO:0000162">
    <property type="term" value="P:L-tryptophan biosynthetic process"/>
    <property type="evidence" value="ECO:0007669"/>
    <property type="project" value="TreeGrafter"/>
</dbReference>
<dbReference type="PANTHER" id="PTHR11236:SF50">
    <property type="entry name" value="AMINODEOXYCHORISMATE SYNTHASE COMPONENT 1"/>
    <property type="match status" value="1"/>
</dbReference>
<dbReference type="PRINTS" id="PR00095">
    <property type="entry name" value="ANTSNTHASEI"/>
</dbReference>
<dbReference type="NCBIfam" id="TIGR00553">
    <property type="entry name" value="pabB"/>
    <property type="match status" value="1"/>
</dbReference>
<dbReference type="Pfam" id="PF00425">
    <property type="entry name" value="Chorismate_bind"/>
    <property type="match status" value="1"/>
</dbReference>
<dbReference type="InterPro" id="IPR005801">
    <property type="entry name" value="ADC_synthase"/>
</dbReference>
<dbReference type="STRING" id="1121409.SAMN02745124_03430"/>
<feature type="domain" description="Chorismate-utilising enzyme C-terminal" evidence="1">
    <location>
        <begin position="144"/>
        <end position="402"/>
    </location>
</feature>
<dbReference type="RefSeq" id="WP_084540734.1">
    <property type="nucleotide sequence ID" value="NZ_FQXS01000024.1"/>
</dbReference>
<organism evidence="2 3">
    <name type="scientific">Desulfofustis glycolicus DSM 9705</name>
    <dbReference type="NCBI Taxonomy" id="1121409"/>
    <lineage>
        <taxon>Bacteria</taxon>
        <taxon>Pseudomonadati</taxon>
        <taxon>Thermodesulfobacteriota</taxon>
        <taxon>Desulfobulbia</taxon>
        <taxon>Desulfobulbales</taxon>
        <taxon>Desulfocapsaceae</taxon>
        <taxon>Desulfofustis</taxon>
    </lineage>
</organism>
<dbReference type="Gene3D" id="3.20.10.10">
    <property type="entry name" value="D-amino Acid Aminotransferase, subunit A, domain 2"/>
    <property type="match status" value="1"/>
</dbReference>
<dbReference type="GO" id="GO:0009396">
    <property type="term" value="P:folic acid-containing compound biosynthetic process"/>
    <property type="evidence" value="ECO:0007669"/>
    <property type="project" value="InterPro"/>
</dbReference>
<proteinExistence type="predicted"/>
<dbReference type="OrthoDB" id="9803598at2"/>
<dbReference type="InterPro" id="IPR005802">
    <property type="entry name" value="ADC_synth_comp_1"/>
</dbReference>
<dbReference type="Gene3D" id="3.30.470.10">
    <property type="match status" value="1"/>
</dbReference>
<dbReference type="Proteomes" id="UP000184139">
    <property type="component" value="Unassembled WGS sequence"/>
</dbReference>
<dbReference type="Gene3D" id="3.60.120.10">
    <property type="entry name" value="Anthranilate synthase"/>
    <property type="match status" value="1"/>
</dbReference>
<dbReference type="PANTHER" id="PTHR11236">
    <property type="entry name" value="AMINOBENZOATE/ANTHRANILATE SYNTHASE"/>
    <property type="match status" value="1"/>
</dbReference>
<evidence type="ECO:0000313" key="3">
    <source>
        <dbReference type="Proteomes" id="UP000184139"/>
    </source>
</evidence>
<accession>A0A1M5XXV9</accession>
<dbReference type="InterPro" id="IPR001544">
    <property type="entry name" value="Aminotrans_IV"/>
</dbReference>